<evidence type="ECO:0000256" key="1">
    <source>
        <dbReference type="SAM" id="MobiDB-lite"/>
    </source>
</evidence>
<accession>Q6XLW6</accession>
<feature type="compositionally biased region" description="Acidic residues" evidence="1">
    <location>
        <begin position="12"/>
        <end position="21"/>
    </location>
</feature>
<feature type="region of interest" description="Disordered" evidence="1">
    <location>
        <begin position="1"/>
        <end position="38"/>
    </location>
</feature>
<name>Q6XLW6_9PHYC</name>
<feature type="compositionally biased region" description="Basic and acidic residues" evidence="1">
    <location>
        <begin position="317"/>
        <end position="330"/>
    </location>
</feature>
<feature type="compositionally biased region" description="Acidic residues" evidence="1">
    <location>
        <begin position="302"/>
        <end position="316"/>
    </location>
</feature>
<evidence type="ECO:0000313" key="2">
    <source>
        <dbReference type="EMBL" id="AAR26945.1"/>
    </source>
</evidence>
<protein>
    <submittedName>
        <fullName evidence="2">FirrV-1-D3</fullName>
    </submittedName>
</protein>
<reference evidence="2" key="1">
    <citation type="journal article" date="2003" name="J. Mol. Evol.">
        <title>Comparisons of two large phaeoviral genomes and evolutionary implications.</title>
        <authorList>
            <person name="Delaroque N."/>
            <person name="Boland W."/>
            <person name="Muller D.G."/>
            <person name="Knippers R."/>
        </authorList>
    </citation>
    <scope>NUCLEOTIDE SEQUENCE</scope>
    <source>
        <strain evidence="2">FirrV-1</strain>
    </source>
</reference>
<dbReference type="RefSeq" id="YP_009665739.1">
    <property type="nucleotide sequence ID" value="NC_043256.1"/>
</dbReference>
<feature type="region of interest" description="Disordered" evidence="1">
    <location>
        <begin position="165"/>
        <end position="334"/>
    </location>
</feature>
<feature type="compositionally biased region" description="Acidic residues" evidence="1">
    <location>
        <begin position="72"/>
        <end position="82"/>
    </location>
</feature>
<feature type="region of interest" description="Disordered" evidence="1">
    <location>
        <begin position="72"/>
        <end position="121"/>
    </location>
</feature>
<dbReference type="GeneID" id="41332335"/>
<proteinExistence type="predicted"/>
<sequence length="535" mass="59433">MTSKRKIVYEEYASDSSDDDSLLSLNVPDIESDDGGVEDYTYAVDDGSVEEYTYAASDSDAYSSSYESLFEDMNEFELEDEAPYTPPSTLDFAPSTPVLPAQSGPSTGAPGRGDSDWDLSAVPKGTADEIQAVEQNNERRRRFTIGVEDLAKKGLQDLRNRRVSFFEPTPSGQLPQIFPTRQDQQEQSQDTPRDIPISVKEQISKIPIPMRNTGDPSGVYHFGTHDPNLKSSTSKRLTSRRRHTHTGNGEAAVTEASYGTAHDPDQLPALDTTADVHGDLNSTTEVKPPSEYSIHDDMSSEYSEEFDAEETKDEYDPEHVPQRPPKKNERPPAVLPKELANIKDIQLGWAIQPPPPPEALSDVYVGIAFVDTTNNTKTTRVYPGTLGTVTLNDLDFDLMTNTTKFVTIGFGQSQKCHLTYFCAPTFNHITFAGKLACTLKRDVDMYVVDSNYYLWRIYVKHDDMCTVDVNSLQDEAELIEKCGFHLDGVGPKPDDSVNGKYDGSIKGYLRDVNSFGYFHIQACMNMEAAKNLGLV</sequence>
<feature type="compositionally biased region" description="Polar residues" evidence="1">
    <location>
        <begin position="170"/>
        <end position="190"/>
    </location>
</feature>
<reference evidence="2" key="2">
    <citation type="submission" date="2003-01" db="EMBL/GenBank/DDBJ databases">
        <title>Partial Nucleotide Sequence of the Feldmannia irregularis Virus FirrV-1 Genome: On the Evolution of Large Phaeoviral Genomes.</title>
        <authorList>
            <person name="Delaroque N."/>
            <person name="Knippers R."/>
            <person name="Mueller D.G."/>
            <person name="Boland W."/>
        </authorList>
    </citation>
    <scope>NUCLEOTIDE SEQUENCE</scope>
    <source>
        <strain evidence="2">FirrV-1</strain>
    </source>
</reference>
<dbReference type="EMBL" id="AY225136">
    <property type="protein sequence ID" value="AAR26945.1"/>
    <property type="molecule type" value="Genomic_DNA"/>
</dbReference>
<dbReference type="KEGG" id="vg:41332335"/>
<organism evidence="2">
    <name type="scientific">Feldmannia irregularis virus a</name>
    <dbReference type="NCBI Taxonomy" id="231992"/>
    <lineage>
        <taxon>Viruses</taxon>
        <taxon>Varidnaviria</taxon>
        <taxon>Bamfordvirae</taxon>
        <taxon>Nucleocytoviricota</taxon>
        <taxon>Megaviricetes</taxon>
        <taxon>Algavirales</taxon>
        <taxon>Phycodnaviridae</taxon>
        <taxon>Phaeovirus</taxon>
        <taxon>Phaeovirus irregularis</taxon>
    </lineage>
</organism>